<dbReference type="PANTHER" id="PTHR12147:SF26">
    <property type="entry name" value="PEPTIDASE M28 DOMAIN-CONTAINING PROTEIN"/>
    <property type="match status" value="1"/>
</dbReference>
<comment type="cofactor">
    <cofactor evidence="1">
        <name>Zn(2+)</name>
        <dbReference type="ChEBI" id="CHEBI:29105"/>
    </cofactor>
</comment>
<evidence type="ECO:0000313" key="8">
    <source>
        <dbReference type="EMBL" id="CAF3874752.1"/>
    </source>
</evidence>
<dbReference type="OrthoDB" id="206201at2759"/>
<dbReference type="Proteomes" id="UP000663823">
    <property type="component" value="Unassembled WGS sequence"/>
</dbReference>
<keyword evidence="3" id="KW-0732">Signal</keyword>
<name>A0A814W218_9BILA</name>
<dbReference type="PANTHER" id="PTHR12147">
    <property type="entry name" value="METALLOPEPTIDASE M28 FAMILY MEMBER"/>
    <property type="match status" value="1"/>
</dbReference>
<feature type="domain" description="PA" evidence="4">
    <location>
        <begin position="155"/>
        <end position="240"/>
    </location>
</feature>
<dbReference type="Gene3D" id="3.40.630.10">
    <property type="entry name" value="Zn peptidases"/>
    <property type="match status" value="1"/>
</dbReference>
<evidence type="ECO:0000259" key="4">
    <source>
        <dbReference type="Pfam" id="PF02225"/>
    </source>
</evidence>
<organism evidence="6 10">
    <name type="scientific">Rotaria sordida</name>
    <dbReference type="NCBI Taxonomy" id="392033"/>
    <lineage>
        <taxon>Eukaryota</taxon>
        <taxon>Metazoa</taxon>
        <taxon>Spiralia</taxon>
        <taxon>Gnathifera</taxon>
        <taxon>Rotifera</taxon>
        <taxon>Eurotatoria</taxon>
        <taxon>Bdelloidea</taxon>
        <taxon>Philodinida</taxon>
        <taxon>Philodinidae</taxon>
        <taxon>Rotaria</taxon>
    </lineage>
</organism>
<dbReference type="Gene3D" id="3.50.30.30">
    <property type="match status" value="1"/>
</dbReference>
<comment type="caution">
    <text evidence="6">The sequence shown here is derived from an EMBL/GenBank/DDBJ whole genome shotgun (WGS) entry which is preliminary data.</text>
</comment>
<dbReference type="CDD" id="cd00538">
    <property type="entry name" value="PA"/>
    <property type="match status" value="1"/>
</dbReference>
<dbReference type="GO" id="GO:0008235">
    <property type="term" value="F:metalloexopeptidase activity"/>
    <property type="evidence" value="ECO:0007669"/>
    <property type="project" value="InterPro"/>
</dbReference>
<feature type="domain" description="Peptidase M28" evidence="5">
    <location>
        <begin position="268"/>
        <end position="503"/>
    </location>
</feature>
<dbReference type="SUPFAM" id="SSF53187">
    <property type="entry name" value="Zn-dependent exopeptidases"/>
    <property type="match status" value="1"/>
</dbReference>
<dbReference type="InterPro" id="IPR003137">
    <property type="entry name" value="PA_domain"/>
</dbReference>
<dbReference type="GO" id="GO:0006508">
    <property type="term" value="P:proteolysis"/>
    <property type="evidence" value="ECO:0007669"/>
    <property type="project" value="InterPro"/>
</dbReference>
<evidence type="ECO:0000256" key="3">
    <source>
        <dbReference type="SAM" id="SignalP"/>
    </source>
</evidence>
<dbReference type="InterPro" id="IPR046450">
    <property type="entry name" value="PA_dom_sf"/>
</dbReference>
<evidence type="ECO:0000256" key="1">
    <source>
        <dbReference type="ARBA" id="ARBA00001947"/>
    </source>
</evidence>
<dbReference type="EMBL" id="CAJNOO010001779">
    <property type="protein sequence ID" value="CAF1197472.1"/>
    <property type="molecule type" value="Genomic_DNA"/>
</dbReference>
<dbReference type="InterPro" id="IPR045175">
    <property type="entry name" value="M28_fam"/>
</dbReference>
<gene>
    <name evidence="8" type="ORF">FNK824_LOCUS19213</name>
    <name evidence="9" type="ORF">OTI717_LOCUS25647</name>
    <name evidence="7" type="ORF">RFH988_LOCUS24409</name>
    <name evidence="6" type="ORF">SEV965_LOCUS20853</name>
</gene>
<dbReference type="AlphaFoldDB" id="A0A814W218"/>
<dbReference type="Proteomes" id="UP000663874">
    <property type="component" value="Unassembled WGS sequence"/>
</dbReference>
<dbReference type="EMBL" id="CAJNOU010001382">
    <property type="protein sequence ID" value="CAF1195723.1"/>
    <property type="molecule type" value="Genomic_DNA"/>
</dbReference>
<dbReference type="Proteomes" id="UP000663889">
    <property type="component" value="Unassembled WGS sequence"/>
</dbReference>
<protein>
    <recommendedName>
        <fullName evidence="11">Aminopeptidase</fullName>
    </recommendedName>
</protein>
<dbReference type="InterPro" id="IPR007484">
    <property type="entry name" value="Peptidase_M28"/>
</dbReference>
<dbReference type="Pfam" id="PF04389">
    <property type="entry name" value="Peptidase_M28"/>
    <property type="match status" value="1"/>
</dbReference>
<evidence type="ECO:0000313" key="9">
    <source>
        <dbReference type="EMBL" id="CAF3936805.1"/>
    </source>
</evidence>
<accession>A0A814W218</accession>
<dbReference type="EMBL" id="CAJOBE010003341">
    <property type="protein sequence ID" value="CAF3874752.1"/>
    <property type="molecule type" value="Genomic_DNA"/>
</dbReference>
<evidence type="ECO:0000256" key="2">
    <source>
        <dbReference type="ARBA" id="ARBA00005634"/>
    </source>
</evidence>
<dbReference type="EMBL" id="CAJOAX010005149">
    <property type="protein sequence ID" value="CAF3936805.1"/>
    <property type="molecule type" value="Genomic_DNA"/>
</dbReference>
<comment type="similarity">
    <text evidence="2">Belongs to the peptidase M28 family. M28B subfamily.</text>
</comment>
<proteinExistence type="inferred from homology"/>
<evidence type="ECO:0000259" key="5">
    <source>
        <dbReference type="Pfam" id="PF04389"/>
    </source>
</evidence>
<evidence type="ECO:0000313" key="6">
    <source>
        <dbReference type="EMBL" id="CAF1195723.1"/>
    </source>
</evidence>
<evidence type="ECO:0000313" key="10">
    <source>
        <dbReference type="Proteomes" id="UP000663889"/>
    </source>
</evidence>
<dbReference type="SUPFAM" id="SSF52025">
    <property type="entry name" value="PA domain"/>
    <property type="match status" value="1"/>
</dbReference>
<evidence type="ECO:0000313" key="7">
    <source>
        <dbReference type="EMBL" id="CAF1197472.1"/>
    </source>
</evidence>
<dbReference type="Proteomes" id="UP000663882">
    <property type="component" value="Unassembled WGS sequence"/>
</dbReference>
<feature type="signal peptide" evidence="3">
    <location>
        <begin position="1"/>
        <end position="24"/>
    </location>
</feature>
<evidence type="ECO:0008006" key="11">
    <source>
        <dbReference type="Google" id="ProtNLM"/>
    </source>
</evidence>
<reference evidence="6" key="1">
    <citation type="submission" date="2021-02" db="EMBL/GenBank/DDBJ databases">
        <authorList>
            <person name="Nowell W R."/>
        </authorList>
    </citation>
    <scope>NUCLEOTIDE SEQUENCE</scope>
</reference>
<dbReference type="Pfam" id="PF02225">
    <property type="entry name" value="PA"/>
    <property type="match status" value="1"/>
</dbReference>
<feature type="chain" id="PRO_5035603369" description="Aminopeptidase" evidence="3">
    <location>
        <begin position="25"/>
        <end position="550"/>
    </location>
</feature>
<sequence length="550" mass="60286">MMIRTILFIGILLTFVNLIPRVTGMTINKDQIANSKQLSNVRYASEIYIDDVMKHLDELQNIATASNGNRAAKTIGFNQTLDYITNYLSSNTNFKITQTFFNLRNFQLLRNPTFSSTIDGIVKTYTYSTTLSLADFYHVQYSTSANINNNVLLTAIPNLGCSDADWLAARPSPTGIVALVKRGDCSFEEKAILATKYNVATLLIYNDGTTSGNMQPIYINLGQNNRVPALFLSYNVGQSLAIAANDPSKVTTVRLTIVTDNALNPVGNICADTLTGDPTQTIIIGSHSDSVTAGPGINDNGSGTATNLALAATLSRLLQTADYVPYKYRVRFCWWGAEELGLLGANFHVSEAKKSTVVGERINDYLVNINLDMLGSPNFIFGIYNGATAPTNTPAAAKPGSNKMTTLFKDWFIAKNFPWDYTKFDGRSDYGPFLAAGICAGGLFSGADGLKTVEQRNRYDAMLGAGLGGTSGIRQDKCYHLSCDRTTNINKFALDKMVQATADAIESIGQQPDLESWLYPTREIQELSKQTPQPKFEYNSINEYFGLPYN</sequence>